<dbReference type="EMBL" id="JBAMMX010000026">
    <property type="protein sequence ID" value="KAK6913957.1"/>
    <property type="molecule type" value="Genomic_DNA"/>
</dbReference>
<dbReference type="SUPFAM" id="SSF47699">
    <property type="entry name" value="Bifunctional inhibitor/lipid-transfer protein/seed storage 2S albumin"/>
    <property type="match status" value="1"/>
</dbReference>
<dbReference type="Proteomes" id="UP001370490">
    <property type="component" value="Unassembled WGS sequence"/>
</dbReference>
<dbReference type="Gene3D" id="1.10.110.10">
    <property type="entry name" value="Plant lipid-transfer and hydrophobic proteins"/>
    <property type="match status" value="1"/>
</dbReference>
<dbReference type="GO" id="GO:0098552">
    <property type="term" value="C:side of membrane"/>
    <property type="evidence" value="ECO:0007669"/>
    <property type="project" value="UniProtKB-KW"/>
</dbReference>
<evidence type="ECO:0000256" key="6">
    <source>
        <dbReference type="ARBA" id="ARBA00023157"/>
    </source>
</evidence>
<keyword evidence="7" id="KW-0325">Glycoprotein</keyword>
<evidence type="ECO:0000313" key="12">
    <source>
        <dbReference type="Proteomes" id="UP001370490"/>
    </source>
</evidence>
<evidence type="ECO:0000256" key="3">
    <source>
        <dbReference type="ARBA" id="ARBA00022475"/>
    </source>
</evidence>
<evidence type="ECO:0000256" key="7">
    <source>
        <dbReference type="ARBA" id="ARBA00023180"/>
    </source>
</evidence>
<dbReference type="AlphaFoldDB" id="A0AAN8UP25"/>
<sequence>MTFFANIHRLIFISAIALVVVILPVHGQVSSPCTASMISSFNPCMNYITNSSSNGTSPTADCCNALKTLTSGGMDCLCLIVTGSVPFQIPINRSLAISLPRACNMAGVLVQCQASGAPAAAPGIY</sequence>
<keyword evidence="4" id="KW-0472">Membrane</keyword>
<keyword evidence="4" id="KW-0336">GPI-anchor</keyword>
<keyword evidence="5 9" id="KW-0732">Signal</keyword>
<dbReference type="PANTHER" id="PTHR33044">
    <property type="entry name" value="BIFUNCTIONAL INHIBITOR/LIPID-TRANSFER PROTEIN/SEED STORAGE 2S ALBUMIN SUPERFAMILY PROTEIN-RELATED"/>
    <property type="match status" value="1"/>
</dbReference>
<evidence type="ECO:0000256" key="4">
    <source>
        <dbReference type="ARBA" id="ARBA00022622"/>
    </source>
</evidence>
<evidence type="ECO:0000256" key="8">
    <source>
        <dbReference type="ARBA" id="ARBA00023288"/>
    </source>
</evidence>
<comment type="caution">
    <text evidence="11">The sequence shown here is derived from an EMBL/GenBank/DDBJ whole genome shotgun (WGS) entry which is preliminary data.</text>
</comment>
<comment type="subcellular location">
    <subcellularLocation>
        <location evidence="1">Cell membrane</location>
        <topology evidence="1">Lipid-anchor</topology>
        <topology evidence="1">GPI-anchor</topology>
    </subcellularLocation>
</comment>
<name>A0AAN8UP25_9MAGN</name>
<dbReference type="FunFam" id="1.10.110.10:FF:000001">
    <property type="entry name" value="Bifunctional inhibitor/lipid-transfer protein/seed storage 2S albumin superfamily protein"/>
    <property type="match status" value="1"/>
</dbReference>
<evidence type="ECO:0000256" key="5">
    <source>
        <dbReference type="ARBA" id="ARBA00022729"/>
    </source>
</evidence>
<proteinExistence type="inferred from homology"/>
<dbReference type="InterPro" id="IPR043325">
    <property type="entry name" value="LTSS"/>
</dbReference>
<evidence type="ECO:0000259" key="10">
    <source>
        <dbReference type="SMART" id="SM00499"/>
    </source>
</evidence>
<feature type="chain" id="PRO_5043016440" evidence="9">
    <location>
        <begin position="28"/>
        <end position="125"/>
    </location>
</feature>
<dbReference type="InterPro" id="IPR036312">
    <property type="entry name" value="Bifun_inhib/LTP/seed_sf"/>
</dbReference>
<evidence type="ECO:0000313" key="11">
    <source>
        <dbReference type="EMBL" id="KAK6913957.1"/>
    </source>
</evidence>
<evidence type="ECO:0000256" key="9">
    <source>
        <dbReference type="SAM" id="SignalP"/>
    </source>
</evidence>
<keyword evidence="3" id="KW-1003">Cell membrane</keyword>
<dbReference type="InterPro" id="IPR016140">
    <property type="entry name" value="Bifunc_inhib/LTP/seed_store"/>
</dbReference>
<protein>
    <submittedName>
        <fullName evidence="11">Bifunctional inhibitor/plant lipid transfer protein/seed storage helical domain</fullName>
    </submittedName>
</protein>
<feature type="signal peptide" evidence="9">
    <location>
        <begin position="1"/>
        <end position="27"/>
    </location>
</feature>
<reference evidence="11 12" key="1">
    <citation type="submission" date="2023-12" db="EMBL/GenBank/DDBJ databases">
        <title>A high-quality genome assembly for Dillenia turbinata (Dilleniales).</title>
        <authorList>
            <person name="Chanderbali A."/>
        </authorList>
    </citation>
    <scope>NUCLEOTIDE SEQUENCE [LARGE SCALE GENOMIC DNA]</scope>
    <source>
        <strain evidence="11">LSX21</strain>
        <tissue evidence="11">Leaf</tissue>
    </source>
</reference>
<evidence type="ECO:0000256" key="1">
    <source>
        <dbReference type="ARBA" id="ARBA00004609"/>
    </source>
</evidence>
<keyword evidence="6" id="KW-1015">Disulfide bond</keyword>
<accession>A0AAN8UP25</accession>
<organism evidence="11 12">
    <name type="scientific">Dillenia turbinata</name>
    <dbReference type="NCBI Taxonomy" id="194707"/>
    <lineage>
        <taxon>Eukaryota</taxon>
        <taxon>Viridiplantae</taxon>
        <taxon>Streptophyta</taxon>
        <taxon>Embryophyta</taxon>
        <taxon>Tracheophyta</taxon>
        <taxon>Spermatophyta</taxon>
        <taxon>Magnoliopsida</taxon>
        <taxon>eudicotyledons</taxon>
        <taxon>Gunneridae</taxon>
        <taxon>Pentapetalae</taxon>
        <taxon>Dilleniales</taxon>
        <taxon>Dilleniaceae</taxon>
        <taxon>Dillenia</taxon>
    </lineage>
</organism>
<dbReference type="GO" id="GO:0005886">
    <property type="term" value="C:plasma membrane"/>
    <property type="evidence" value="ECO:0007669"/>
    <property type="project" value="UniProtKB-SubCell"/>
</dbReference>
<feature type="domain" description="Bifunctional inhibitor/plant lipid transfer protein/seed storage helical" evidence="10">
    <location>
        <begin position="33"/>
        <end position="112"/>
    </location>
</feature>
<dbReference type="SMART" id="SM00499">
    <property type="entry name" value="AAI"/>
    <property type="match status" value="1"/>
</dbReference>
<gene>
    <name evidence="11" type="ORF">RJ641_021278</name>
</gene>
<dbReference type="CDD" id="cd00010">
    <property type="entry name" value="AAI_LTSS"/>
    <property type="match status" value="1"/>
</dbReference>
<keyword evidence="12" id="KW-1185">Reference proteome</keyword>
<evidence type="ECO:0000256" key="2">
    <source>
        <dbReference type="ARBA" id="ARBA00009748"/>
    </source>
</evidence>
<dbReference type="Pfam" id="PF14368">
    <property type="entry name" value="LTP_2"/>
    <property type="match status" value="1"/>
</dbReference>
<comment type="similarity">
    <text evidence="2">Belongs to the plant LTP family.</text>
</comment>
<keyword evidence="8" id="KW-0449">Lipoprotein</keyword>